<proteinExistence type="predicted"/>
<evidence type="ECO:0000313" key="2">
    <source>
        <dbReference type="Proteomes" id="UP000887013"/>
    </source>
</evidence>
<dbReference type="AlphaFoldDB" id="A0A8X6URH1"/>
<accession>A0A8X6URH1</accession>
<organism evidence="1 2">
    <name type="scientific">Nephila pilipes</name>
    <name type="common">Giant wood spider</name>
    <name type="synonym">Nephila maculata</name>
    <dbReference type="NCBI Taxonomy" id="299642"/>
    <lineage>
        <taxon>Eukaryota</taxon>
        <taxon>Metazoa</taxon>
        <taxon>Ecdysozoa</taxon>
        <taxon>Arthropoda</taxon>
        <taxon>Chelicerata</taxon>
        <taxon>Arachnida</taxon>
        <taxon>Araneae</taxon>
        <taxon>Araneomorphae</taxon>
        <taxon>Entelegynae</taxon>
        <taxon>Araneoidea</taxon>
        <taxon>Nephilidae</taxon>
        <taxon>Nephila</taxon>
    </lineage>
</organism>
<dbReference type="Proteomes" id="UP000887013">
    <property type="component" value="Unassembled WGS sequence"/>
</dbReference>
<reference evidence="1" key="1">
    <citation type="submission" date="2020-08" db="EMBL/GenBank/DDBJ databases">
        <title>Multicomponent nature underlies the extraordinary mechanical properties of spider dragline silk.</title>
        <authorList>
            <person name="Kono N."/>
            <person name="Nakamura H."/>
            <person name="Mori M."/>
            <person name="Yoshida Y."/>
            <person name="Ohtoshi R."/>
            <person name="Malay A.D."/>
            <person name="Moran D.A.P."/>
            <person name="Tomita M."/>
            <person name="Numata K."/>
            <person name="Arakawa K."/>
        </authorList>
    </citation>
    <scope>NUCLEOTIDE SEQUENCE</scope>
</reference>
<gene>
    <name evidence="1" type="ORF">NPIL_224701</name>
</gene>
<sequence>MARTKQTVTLGYRKKICEQTDQVRSEPITSPKNCPSDQDSTIMKIDTDEIQAQAKKCQKICSTNTEREQELVDIMYSVFYYDVLLYHQDKTTNSLPRRK</sequence>
<comment type="caution">
    <text evidence="1">The sequence shown here is derived from an EMBL/GenBank/DDBJ whole genome shotgun (WGS) entry which is preliminary data.</text>
</comment>
<protein>
    <submittedName>
        <fullName evidence="1">Uncharacterized protein</fullName>
    </submittedName>
</protein>
<keyword evidence="2" id="KW-1185">Reference proteome</keyword>
<evidence type="ECO:0000313" key="1">
    <source>
        <dbReference type="EMBL" id="GFU40678.1"/>
    </source>
</evidence>
<name>A0A8X6URH1_NEPPI</name>
<dbReference type="EMBL" id="BMAW01131758">
    <property type="protein sequence ID" value="GFU40678.1"/>
    <property type="molecule type" value="Genomic_DNA"/>
</dbReference>